<dbReference type="STRING" id="298386.PBPRA1137"/>
<dbReference type="InterPro" id="IPR029787">
    <property type="entry name" value="Nucleotide_cyclase"/>
</dbReference>
<evidence type="ECO:0000313" key="5">
    <source>
        <dbReference type="EMBL" id="CAG19548.1"/>
    </source>
</evidence>
<dbReference type="RefSeq" id="WP_011217880.1">
    <property type="nucleotide sequence ID" value="NC_006370.1"/>
</dbReference>
<dbReference type="KEGG" id="ppr:PBPRA1137"/>
<proteinExistence type="predicted"/>
<dbReference type="EMBL" id="CR378666">
    <property type="protein sequence ID" value="CAG19548.1"/>
    <property type="molecule type" value="Genomic_DNA"/>
</dbReference>
<evidence type="ECO:0000256" key="2">
    <source>
        <dbReference type="ARBA" id="ARBA00012528"/>
    </source>
</evidence>
<evidence type="ECO:0000313" key="6">
    <source>
        <dbReference type="Proteomes" id="UP000000593"/>
    </source>
</evidence>
<dbReference type="NCBIfam" id="TIGR00254">
    <property type="entry name" value="GGDEF"/>
    <property type="match status" value="1"/>
</dbReference>
<evidence type="ECO:0000256" key="1">
    <source>
        <dbReference type="ARBA" id="ARBA00004533"/>
    </source>
</evidence>
<dbReference type="GO" id="GO:0005886">
    <property type="term" value="C:plasma membrane"/>
    <property type="evidence" value="ECO:0007669"/>
    <property type="project" value="UniProtKB-SubCell"/>
</dbReference>
<organism evidence="5 6">
    <name type="scientific">Photobacterium profundum (strain SS9)</name>
    <dbReference type="NCBI Taxonomy" id="298386"/>
    <lineage>
        <taxon>Bacteria</taxon>
        <taxon>Pseudomonadati</taxon>
        <taxon>Pseudomonadota</taxon>
        <taxon>Gammaproteobacteria</taxon>
        <taxon>Vibrionales</taxon>
        <taxon>Vibrionaceae</taxon>
        <taxon>Photobacterium</taxon>
    </lineage>
</organism>
<dbReference type="EC" id="2.7.7.65" evidence="2"/>
<protein>
    <recommendedName>
        <fullName evidence="2">diguanylate cyclase</fullName>
        <ecNumber evidence="2">2.7.7.65</ecNumber>
    </recommendedName>
</protein>
<dbReference type="Gene3D" id="3.30.450.20">
    <property type="entry name" value="PAS domain"/>
    <property type="match status" value="1"/>
</dbReference>
<dbReference type="GO" id="GO:1902201">
    <property type="term" value="P:negative regulation of bacterial-type flagellum-dependent cell motility"/>
    <property type="evidence" value="ECO:0007669"/>
    <property type="project" value="TreeGrafter"/>
</dbReference>
<name>Q6LT28_PHOPR</name>
<dbReference type="Pfam" id="PF22673">
    <property type="entry name" value="MCP-like_PDC_1"/>
    <property type="match status" value="1"/>
</dbReference>
<gene>
    <name evidence="5" type="ordered locus">PBPRA1137</name>
</gene>
<dbReference type="Gene3D" id="3.30.70.270">
    <property type="match status" value="1"/>
</dbReference>
<dbReference type="GO" id="GO:0043709">
    <property type="term" value="P:cell adhesion involved in single-species biofilm formation"/>
    <property type="evidence" value="ECO:0007669"/>
    <property type="project" value="TreeGrafter"/>
</dbReference>
<reference evidence="6" key="1">
    <citation type="journal article" date="2005" name="Science">
        <title>Life at depth: Photobacterium profundum genome sequence and expression analysis.</title>
        <authorList>
            <person name="Vezzi A."/>
            <person name="Campanaro S."/>
            <person name="D'Angelo M."/>
            <person name="Simonato F."/>
            <person name="Vitulo N."/>
            <person name="Lauro F.M."/>
            <person name="Cestaro A."/>
            <person name="Malacrida G."/>
            <person name="Simionati B."/>
            <person name="Cannata N."/>
            <person name="Romualdi C."/>
            <person name="Bartlett D.H."/>
            <person name="Valle G."/>
        </authorList>
    </citation>
    <scope>NUCLEOTIDE SEQUENCE [LARGE SCALE GENOMIC DNA]</scope>
    <source>
        <strain evidence="6">ATCC BAA-1253 / SS9</strain>
    </source>
</reference>
<keyword evidence="3" id="KW-1133">Transmembrane helix</keyword>
<dbReference type="SMART" id="SM00267">
    <property type="entry name" value="GGDEF"/>
    <property type="match status" value="1"/>
</dbReference>
<evidence type="ECO:0000256" key="3">
    <source>
        <dbReference type="SAM" id="Phobius"/>
    </source>
</evidence>
<dbReference type="InterPro" id="IPR029151">
    <property type="entry name" value="Sensor-like_sf"/>
</dbReference>
<dbReference type="eggNOG" id="COG3706">
    <property type="taxonomic scope" value="Bacteria"/>
</dbReference>
<keyword evidence="3" id="KW-0812">Transmembrane</keyword>
<dbReference type="PANTHER" id="PTHR45138:SF6">
    <property type="entry name" value="DIGUANYLATE CYCLASE DGCN"/>
    <property type="match status" value="1"/>
</dbReference>
<dbReference type="InterPro" id="IPR000160">
    <property type="entry name" value="GGDEF_dom"/>
</dbReference>
<dbReference type="SUPFAM" id="SSF55073">
    <property type="entry name" value="Nucleotide cyclase"/>
    <property type="match status" value="1"/>
</dbReference>
<dbReference type="InterPro" id="IPR043128">
    <property type="entry name" value="Rev_trsase/Diguanyl_cyclase"/>
</dbReference>
<keyword evidence="6" id="KW-1185">Reference proteome</keyword>
<evidence type="ECO:0000259" key="4">
    <source>
        <dbReference type="PROSITE" id="PS50887"/>
    </source>
</evidence>
<dbReference type="HOGENOM" id="CLU_553048_0_0_6"/>
<dbReference type="PANTHER" id="PTHR45138">
    <property type="entry name" value="REGULATORY COMPONENTS OF SENSORY TRANSDUCTION SYSTEM"/>
    <property type="match status" value="1"/>
</dbReference>
<feature type="transmembrane region" description="Helical" evidence="3">
    <location>
        <begin position="293"/>
        <end position="311"/>
    </location>
</feature>
<dbReference type="CDD" id="cd01949">
    <property type="entry name" value="GGDEF"/>
    <property type="match status" value="1"/>
</dbReference>
<dbReference type="PROSITE" id="PS50887">
    <property type="entry name" value="GGDEF"/>
    <property type="match status" value="1"/>
</dbReference>
<feature type="domain" description="GGDEF" evidence="4">
    <location>
        <begin position="358"/>
        <end position="485"/>
    </location>
</feature>
<dbReference type="AlphaFoldDB" id="Q6LT28"/>
<dbReference type="Proteomes" id="UP000000593">
    <property type="component" value="Chromosome 1"/>
</dbReference>
<accession>Q6LT28</accession>
<dbReference type="Pfam" id="PF00990">
    <property type="entry name" value="GGDEF"/>
    <property type="match status" value="1"/>
</dbReference>
<dbReference type="SUPFAM" id="SSF103190">
    <property type="entry name" value="Sensory domain-like"/>
    <property type="match status" value="1"/>
</dbReference>
<sequence>MKNSLIILVNSIVILLAISINIRNEIENTTSYLESNLSIIKSSLLTLAYRNERYAKYISLAVNNNNNQLGQSLVTVHHYPELNEFGFNRGQYKDNLLNGTLVGIGEPSPSALTDTFIFPTIDDLWAEKHHLNINYNYYYVSYLNEYFYVSSKYTSTFFKLPPNIFETQDYNEQRSYYKSEKELKKGFYFSQPYIDIVTKQKIFSIKSPIYSNDKIIGDIGVDVPLTSITSAITLPKALHSSIFIYLYAMSTQQEIILRKGLHIFWPIIDVQKTIDDFLHIHAEVDIRYVLRSAAPNIALVLILIILLNYLMMRVERHKIQQQTYKKEARTDLLTGLYNRRVLLSIVVNLIEQCRISYNAVSLIVIDANGFKAINDNYGHDIGDAALKHISSQIFLLSRSTDICIRLGGDEFCLILPYVTQAQALKLASRLESSISITRFCHHDIYTSITTSCTQIQADETIDNALIRADKQLYKNKRNRYKANKKTEKSHQDK</sequence>
<comment type="subcellular location">
    <subcellularLocation>
        <location evidence="1">Cell inner membrane</location>
    </subcellularLocation>
</comment>
<dbReference type="InterPro" id="IPR050469">
    <property type="entry name" value="Diguanylate_Cyclase"/>
</dbReference>
<keyword evidence="3" id="KW-0472">Membrane</keyword>
<dbReference type="GO" id="GO:0052621">
    <property type="term" value="F:diguanylate cyclase activity"/>
    <property type="evidence" value="ECO:0007669"/>
    <property type="project" value="UniProtKB-EC"/>
</dbReference>